<dbReference type="EMBL" id="JAUSUZ010000001">
    <property type="protein sequence ID" value="MDQ0371092.1"/>
    <property type="molecule type" value="Genomic_DNA"/>
</dbReference>
<organism evidence="2 3">
    <name type="scientific">Catenuloplanes indicus</name>
    <dbReference type="NCBI Taxonomy" id="137267"/>
    <lineage>
        <taxon>Bacteria</taxon>
        <taxon>Bacillati</taxon>
        <taxon>Actinomycetota</taxon>
        <taxon>Actinomycetes</taxon>
        <taxon>Micromonosporales</taxon>
        <taxon>Micromonosporaceae</taxon>
        <taxon>Catenuloplanes</taxon>
    </lineage>
</organism>
<feature type="compositionally biased region" description="Low complexity" evidence="1">
    <location>
        <begin position="1"/>
        <end position="21"/>
    </location>
</feature>
<evidence type="ECO:0000313" key="3">
    <source>
        <dbReference type="Proteomes" id="UP001240236"/>
    </source>
</evidence>
<sequence>MSVLIRTSSGSSARSIASSTGEDGAQLATVRPAKVPGEPYAAHVAAASGPPGRPAAVSCRGTAPAADAARYIDTRAGSGRTTLTACA</sequence>
<comment type="caution">
    <text evidence="2">The sequence shown here is derived from an EMBL/GenBank/DDBJ whole genome shotgun (WGS) entry which is preliminary data.</text>
</comment>
<accession>A0AAE3W9S8</accession>
<dbReference type="RefSeq" id="WP_307247584.1">
    <property type="nucleotide sequence ID" value="NZ_JAUSUZ010000001.1"/>
</dbReference>
<evidence type="ECO:0000256" key="1">
    <source>
        <dbReference type="SAM" id="MobiDB-lite"/>
    </source>
</evidence>
<protein>
    <submittedName>
        <fullName evidence="2">Uncharacterized protein</fullName>
    </submittedName>
</protein>
<name>A0AAE3W9S8_9ACTN</name>
<keyword evidence="3" id="KW-1185">Reference proteome</keyword>
<dbReference type="AlphaFoldDB" id="A0AAE3W9S8"/>
<feature type="region of interest" description="Disordered" evidence="1">
    <location>
        <begin position="1"/>
        <end position="27"/>
    </location>
</feature>
<proteinExistence type="predicted"/>
<evidence type="ECO:0000313" key="2">
    <source>
        <dbReference type="EMBL" id="MDQ0371092.1"/>
    </source>
</evidence>
<dbReference type="Proteomes" id="UP001240236">
    <property type="component" value="Unassembled WGS sequence"/>
</dbReference>
<gene>
    <name evidence="2" type="ORF">J2S42_007761</name>
</gene>
<reference evidence="2 3" key="1">
    <citation type="submission" date="2023-07" db="EMBL/GenBank/DDBJ databases">
        <title>Sequencing the genomes of 1000 actinobacteria strains.</title>
        <authorList>
            <person name="Klenk H.-P."/>
        </authorList>
    </citation>
    <scope>NUCLEOTIDE SEQUENCE [LARGE SCALE GENOMIC DNA]</scope>
    <source>
        <strain evidence="2 3">DSM 44709</strain>
    </source>
</reference>